<dbReference type="PRINTS" id="PR00740">
    <property type="entry name" value="GLHYDRLASE27"/>
</dbReference>
<dbReference type="Gene3D" id="3.20.20.70">
    <property type="entry name" value="Aldolase class I"/>
    <property type="match status" value="1"/>
</dbReference>
<evidence type="ECO:0000256" key="2">
    <source>
        <dbReference type="ARBA" id="ARBA00022729"/>
    </source>
</evidence>
<dbReference type="Pfam" id="PF16499">
    <property type="entry name" value="Melibiase_2"/>
    <property type="match status" value="1"/>
</dbReference>
<keyword evidence="3 5" id="KW-0378">Hydrolase</keyword>
<dbReference type="SUPFAM" id="SSF49785">
    <property type="entry name" value="Galactose-binding domain-like"/>
    <property type="match status" value="1"/>
</dbReference>
<feature type="domain" description="Beta-galactosidase jelly roll" evidence="7">
    <location>
        <begin position="34"/>
        <end position="158"/>
    </location>
</feature>
<dbReference type="InterPro" id="IPR013780">
    <property type="entry name" value="Glyco_hydro_b"/>
</dbReference>
<evidence type="ECO:0000313" key="9">
    <source>
        <dbReference type="EMBL" id="MFD2873331.1"/>
    </source>
</evidence>
<dbReference type="InterPro" id="IPR041233">
    <property type="entry name" value="Melibiase_C"/>
</dbReference>
<name>A0ABW5YET1_9SPHI</name>
<evidence type="ECO:0000256" key="4">
    <source>
        <dbReference type="ARBA" id="ARBA00023295"/>
    </source>
</evidence>
<evidence type="ECO:0000313" key="10">
    <source>
        <dbReference type="Proteomes" id="UP001597557"/>
    </source>
</evidence>
<dbReference type="Gene3D" id="2.60.40.10">
    <property type="entry name" value="Immunoglobulins"/>
    <property type="match status" value="1"/>
</dbReference>
<dbReference type="EC" id="3.2.1.22" evidence="5"/>
<evidence type="ECO:0000256" key="5">
    <source>
        <dbReference type="RuleBase" id="RU361168"/>
    </source>
</evidence>
<evidence type="ECO:0000256" key="1">
    <source>
        <dbReference type="ARBA" id="ARBA00009743"/>
    </source>
</evidence>
<dbReference type="PANTHER" id="PTHR11452">
    <property type="entry name" value="ALPHA-GALACTOSIDASE/ALPHA-N-ACETYLGALACTOSAMINIDASE"/>
    <property type="match status" value="1"/>
</dbReference>
<dbReference type="Gene3D" id="2.60.120.260">
    <property type="entry name" value="Galactose-binding domain-like"/>
    <property type="match status" value="1"/>
</dbReference>
<dbReference type="InterPro" id="IPR002241">
    <property type="entry name" value="Glyco_hydro_27"/>
</dbReference>
<evidence type="ECO:0000256" key="3">
    <source>
        <dbReference type="ARBA" id="ARBA00022801"/>
    </source>
</evidence>
<protein>
    <recommendedName>
        <fullName evidence="5">Alpha-galactosidase</fullName>
        <ecNumber evidence="5">3.2.1.22</ecNumber>
    </recommendedName>
    <alternativeName>
        <fullName evidence="5">Melibiase</fullName>
    </alternativeName>
</protein>
<comment type="catalytic activity">
    <reaction evidence="5">
        <text>Hydrolysis of terminal, non-reducing alpha-D-galactose residues in alpha-D-galactosides, including galactose oligosaccharides, galactomannans and galactolipids.</text>
        <dbReference type="EC" id="3.2.1.22"/>
    </reaction>
</comment>
<gene>
    <name evidence="9" type="ORF">ACFS5N_12675</name>
</gene>
<dbReference type="SUPFAM" id="SSF51445">
    <property type="entry name" value="(Trans)glycosidases"/>
    <property type="match status" value="1"/>
</dbReference>
<dbReference type="InterPro" id="IPR017853">
    <property type="entry name" value="GH"/>
</dbReference>
<dbReference type="InterPro" id="IPR013783">
    <property type="entry name" value="Ig-like_fold"/>
</dbReference>
<keyword evidence="10" id="KW-1185">Reference proteome</keyword>
<feature type="domain" description="Alpha galactosidase C-terminal" evidence="8">
    <location>
        <begin position="670"/>
        <end position="738"/>
    </location>
</feature>
<organism evidence="9 10">
    <name type="scientific">Mucilaginibacter ximonensis</name>
    <dbReference type="NCBI Taxonomy" id="538021"/>
    <lineage>
        <taxon>Bacteria</taxon>
        <taxon>Pseudomonadati</taxon>
        <taxon>Bacteroidota</taxon>
        <taxon>Sphingobacteriia</taxon>
        <taxon>Sphingobacteriales</taxon>
        <taxon>Sphingobacteriaceae</taxon>
        <taxon>Mucilaginibacter</taxon>
    </lineage>
</organism>
<dbReference type="Pfam" id="PF13364">
    <property type="entry name" value="BetaGal_ABD2"/>
    <property type="match status" value="1"/>
</dbReference>
<comment type="caution">
    <text evidence="9">The sequence shown here is derived from an EMBL/GenBank/DDBJ whole genome shotgun (WGS) entry which is preliminary data.</text>
</comment>
<dbReference type="PANTHER" id="PTHR11452:SF75">
    <property type="entry name" value="ALPHA-GALACTOSIDASE MEL1"/>
    <property type="match status" value="1"/>
</dbReference>
<proteinExistence type="inferred from homology"/>
<dbReference type="Gene3D" id="2.60.40.1180">
    <property type="entry name" value="Golgi alpha-mannosidase II"/>
    <property type="match status" value="1"/>
</dbReference>
<keyword evidence="4 5" id="KW-0326">Glycosidase</keyword>
<comment type="similarity">
    <text evidence="1 5">Belongs to the glycosyl hydrolase 27 family.</text>
</comment>
<reference evidence="10" key="1">
    <citation type="journal article" date="2019" name="Int. J. Syst. Evol. Microbiol.">
        <title>The Global Catalogue of Microorganisms (GCM) 10K type strain sequencing project: providing services to taxonomists for standard genome sequencing and annotation.</title>
        <authorList>
            <consortium name="The Broad Institute Genomics Platform"/>
            <consortium name="The Broad Institute Genome Sequencing Center for Infectious Disease"/>
            <person name="Wu L."/>
            <person name="Ma J."/>
        </authorList>
    </citation>
    <scope>NUCLEOTIDE SEQUENCE [LARGE SCALE GENOMIC DNA]</scope>
    <source>
        <strain evidence="10">KCTC 22437</strain>
    </source>
</reference>
<dbReference type="InterPro" id="IPR008979">
    <property type="entry name" value="Galactose-bd-like_sf"/>
</dbReference>
<evidence type="ECO:0000259" key="8">
    <source>
        <dbReference type="Pfam" id="PF17801"/>
    </source>
</evidence>
<dbReference type="Proteomes" id="UP001597557">
    <property type="component" value="Unassembled WGS sequence"/>
</dbReference>
<accession>A0ABW5YET1</accession>
<feature type="signal peptide" evidence="6">
    <location>
        <begin position="1"/>
        <end position="19"/>
    </location>
</feature>
<dbReference type="Pfam" id="PF17801">
    <property type="entry name" value="Melibiase_C"/>
    <property type="match status" value="1"/>
</dbReference>
<keyword evidence="2 6" id="KW-0732">Signal</keyword>
<dbReference type="SUPFAM" id="SSF51011">
    <property type="entry name" value="Glycosyl hydrolase domain"/>
    <property type="match status" value="1"/>
</dbReference>
<dbReference type="InterPro" id="IPR025300">
    <property type="entry name" value="BetaGal_jelly_roll_dom"/>
</dbReference>
<dbReference type="InterPro" id="IPR013785">
    <property type="entry name" value="Aldolase_TIM"/>
</dbReference>
<dbReference type="CDD" id="cd14792">
    <property type="entry name" value="GH27"/>
    <property type="match status" value="1"/>
</dbReference>
<feature type="chain" id="PRO_5045969568" description="Alpha-galactosidase" evidence="6">
    <location>
        <begin position="20"/>
        <end position="741"/>
    </location>
</feature>
<evidence type="ECO:0000256" key="6">
    <source>
        <dbReference type="SAM" id="SignalP"/>
    </source>
</evidence>
<dbReference type="EMBL" id="JBHUPD010000002">
    <property type="protein sequence ID" value="MFD2873331.1"/>
    <property type="molecule type" value="Genomic_DNA"/>
</dbReference>
<sequence>MKKNLILLLLLVPFLKVSAQHISIKKGWKMTVGDNMEWAAPNFDDSGWQAADLNKPWEQQGHDNYDGFGWYRSHLVIPSSIKQKSYLKDSLVLVLASVDDNDEVYLNGTLIGKYGGHRETNIKHSHYGHREYKIAVNNPAILWDKENVLAIRIYDTGGDGGIYGSDFNIHMADITEGVEFNKSGDFSYGDQSLQGGKNKMGKSIMLETKNTYEYKGTMSLKVTDPETGAVVASLKTDTAHFTKGRPFTWWFTFTTTKKQSYNIEYLFKDKKSGSEITDAETTPYILTPIEAKAPRINGASTFGVRPGHPVLFRIPATGIGTLKYKVTGLPAGLKVSSKGIITGVINKPGDYPMVFTVTNSHGSATKKFVLSIGNKIGLTPALGWNSWNAWGLSVNDEKVRTAAREMSERLASHGWSYINIDDGWEAESRDADGKIVPNEKFPNMKGLTDYVHGLGLRMGIYSSPGPRTCGGYLGSYQHEDDDAITYGKWGIDYLKYDWCSYGQIAPPHPNLDEMKKPYLVMRASLDKADRDILFSYCQYGMGQVWKWGAEAGGNSWRTTGDITDTWESMSGIGFSQDKAAPYAGPGHYNDPDMLVVGKVGWGPALHNTRLTYDEQYTHISLWSLLASPLLIGCDMGHLDRFTLSLLTNDEVIAINQDALGKEARQYVKNADYQIWVKELTGGRKAIGLFNMTDKYQTITLPKTDAALKGYTKIRDAWRQQNLTAVSGKVAPHGVLLVTVSK</sequence>
<keyword evidence="5" id="KW-1015">Disulfide bond</keyword>
<dbReference type="RefSeq" id="WP_377185952.1">
    <property type="nucleotide sequence ID" value="NZ_JBHUPD010000002.1"/>
</dbReference>
<evidence type="ECO:0000259" key="7">
    <source>
        <dbReference type="Pfam" id="PF13364"/>
    </source>
</evidence>